<dbReference type="GO" id="GO:0016301">
    <property type="term" value="F:kinase activity"/>
    <property type="evidence" value="ECO:0007669"/>
    <property type="project" value="UniProtKB-KW"/>
</dbReference>
<evidence type="ECO:0000256" key="3">
    <source>
        <dbReference type="ARBA" id="ARBA00022741"/>
    </source>
</evidence>
<dbReference type="Pfam" id="PF00069">
    <property type="entry name" value="Pkinase"/>
    <property type="match status" value="1"/>
</dbReference>
<dbReference type="InterPro" id="IPR000719">
    <property type="entry name" value="Prot_kinase_dom"/>
</dbReference>
<dbReference type="Gene3D" id="3.30.200.20">
    <property type="entry name" value="Phosphorylase Kinase, domain 1"/>
    <property type="match status" value="1"/>
</dbReference>
<feature type="domain" description="Protein kinase" evidence="6">
    <location>
        <begin position="1"/>
        <end position="203"/>
    </location>
</feature>
<gene>
    <name evidence="7" type="ORF">Q8A64_00220</name>
</gene>
<evidence type="ECO:0000256" key="1">
    <source>
        <dbReference type="ARBA" id="ARBA00022527"/>
    </source>
</evidence>
<dbReference type="InterPro" id="IPR011009">
    <property type="entry name" value="Kinase-like_dom_sf"/>
</dbReference>
<organism evidence="7 8">
    <name type="scientific">Keguizhuia sedimenti</name>
    <dbReference type="NCBI Taxonomy" id="3064264"/>
    <lineage>
        <taxon>Bacteria</taxon>
        <taxon>Pseudomonadati</taxon>
        <taxon>Pseudomonadota</taxon>
        <taxon>Betaproteobacteria</taxon>
        <taxon>Burkholderiales</taxon>
        <taxon>Oxalobacteraceae</taxon>
        <taxon>Keguizhuia</taxon>
    </lineage>
</organism>
<evidence type="ECO:0000256" key="2">
    <source>
        <dbReference type="ARBA" id="ARBA00022679"/>
    </source>
</evidence>
<keyword evidence="1" id="KW-0723">Serine/threonine-protein kinase</keyword>
<reference evidence="7 8" key="1">
    <citation type="submission" date="2023-08" db="EMBL/GenBank/DDBJ databases">
        <title>Oxalobacteraceae gen .nov., isolated from river sludge outside the plant.</title>
        <authorList>
            <person name="Zhao S.Y."/>
        </authorList>
    </citation>
    <scope>NUCLEOTIDE SEQUENCE [LARGE SCALE GENOMIC DNA]</scope>
    <source>
        <strain evidence="7 8">R-40</strain>
    </source>
</reference>
<dbReference type="EMBL" id="JAUYVH010000001">
    <property type="protein sequence ID" value="MDQ9168826.1"/>
    <property type="molecule type" value="Genomic_DNA"/>
</dbReference>
<proteinExistence type="predicted"/>
<protein>
    <submittedName>
        <fullName evidence="7">Protein kinase</fullName>
    </submittedName>
</protein>
<evidence type="ECO:0000256" key="4">
    <source>
        <dbReference type="ARBA" id="ARBA00022777"/>
    </source>
</evidence>
<evidence type="ECO:0000256" key="5">
    <source>
        <dbReference type="ARBA" id="ARBA00022840"/>
    </source>
</evidence>
<dbReference type="PANTHER" id="PTHR24351">
    <property type="entry name" value="RIBOSOMAL PROTEIN S6 KINASE"/>
    <property type="match status" value="1"/>
</dbReference>
<evidence type="ECO:0000313" key="8">
    <source>
        <dbReference type="Proteomes" id="UP001225596"/>
    </source>
</evidence>
<evidence type="ECO:0000259" key="6">
    <source>
        <dbReference type="PROSITE" id="PS50011"/>
    </source>
</evidence>
<dbReference type="Gene3D" id="1.10.510.10">
    <property type="entry name" value="Transferase(Phosphotransferase) domain 1"/>
    <property type="match status" value="1"/>
</dbReference>
<keyword evidence="2" id="KW-0808">Transferase</keyword>
<keyword evidence="8" id="KW-1185">Reference proteome</keyword>
<accession>A0ABU1BK55</accession>
<sequence length="203" mass="23726">MSASTLPYRAIRHVMHYGECSRLSQATFHMHTQLIAPEQKSYCYYLSTWHDGHTLQQHLDAGQHFTIPDVIAHATKLMRAIGALHRRSIIHRDIKPANIHLGDDGELRILDLGVAQITLMEKSSRFSGLASMNRFRPAAIVRMCRNGWKMCCSRRWLAIPQNVSKQPRSFSWHWNEKPLVRLPHWLRNPWRNGTRFPFGERWP</sequence>
<keyword evidence="3" id="KW-0547">Nucleotide-binding</keyword>
<dbReference type="SUPFAM" id="SSF56112">
    <property type="entry name" value="Protein kinase-like (PK-like)"/>
    <property type="match status" value="1"/>
</dbReference>
<keyword evidence="5" id="KW-0067">ATP-binding</keyword>
<dbReference type="RefSeq" id="WP_338434663.1">
    <property type="nucleotide sequence ID" value="NZ_JAUYVH010000001.1"/>
</dbReference>
<comment type="caution">
    <text evidence="7">The sequence shown here is derived from an EMBL/GenBank/DDBJ whole genome shotgun (WGS) entry which is preliminary data.</text>
</comment>
<keyword evidence="4 7" id="KW-0418">Kinase</keyword>
<name>A0ABU1BK55_9BURK</name>
<evidence type="ECO:0000313" key="7">
    <source>
        <dbReference type="EMBL" id="MDQ9168826.1"/>
    </source>
</evidence>
<dbReference type="PROSITE" id="PS50011">
    <property type="entry name" value="PROTEIN_KINASE_DOM"/>
    <property type="match status" value="1"/>
</dbReference>
<dbReference type="Proteomes" id="UP001225596">
    <property type="component" value="Unassembled WGS sequence"/>
</dbReference>